<dbReference type="STRING" id="287098.SAMN05421665_0785"/>
<keyword evidence="2" id="KW-1185">Reference proteome</keyword>
<accession>A0A1R3WKS5</accession>
<protein>
    <recommendedName>
        <fullName evidence="3">Glycosyl transferase family 2</fullName>
    </recommendedName>
</protein>
<proteinExistence type="predicted"/>
<dbReference type="Gene3D" id="3.40.50.1820">
    <property type="entry name" value="alpha/beta hydrolase"/>
    <property type="match status" value="1"/>
</dbReference>
<dbReference type="InterPro" id="IPR029058">
    <property type="entry name" value="AB_hydrolase_fold"/>
</dbReference>
<dbReference type="SUPFAM" id="SSF53474">
    <property type="entry name" value="alpha/beta-Hydrolases"/>
    <property type="match status" value="1"/>
</dbReference>
<evidence type="ECO:0000313" key="2">
    <source>
        <dbReference type="Proteomes" id="UP000186997"/>
    </source>
</evidence>
<gene>
    <name evidence="1" type="ORF">SAMN05421665_0785</name>
</gene>
<name>A0A1R3WKS5_9RHOB</name>
<sequence length="628" mass="68369">MRVGPRLLLSAFVWKPTSAFVEWLAYHRTLGVTQTMIYIDRRQAGKEPLLDALAAAGVIEIVPVAVDSDIKEEIHNSAIRAARMEAAETGGYGLYLAPDEYFCISDPSQSLPALMQSCGDADVLCAPLQIAGIAPKRPHIPGGLLQHAISLAGAGTQRSVTRLGLFASRTPERPVGPVQGKADLVWVDGDGGVIPAPQSLAGATVTARAGGKASVLKIPAPSVETYLVHQHALPAKQHPSVAVHTARLQALATTTGARWTVDMRLGAAGAEVSALMALPDVAAAQAALCDAETATRENLRDTSPDFQAVIAAMNGEAPAKTTEPSKTVIATDETSIADDDPRPEAGAKLPRWFAEIHTSGDNQGFYTRLKNHAVSYVERNPDRLVVTFDNLSSVNDMSAEREPWAYKFVHDNGFSHLSVMARRKDWFRDPQLIGYLQKLSSDGFFAAFDKVILTGTSMGGFAALAFASLSPGATVISFNPQTTLEEALVPWEERFAMGRARDWSLPHSDCAFEIDDVQKAFVIYDPFFTPDRRHVERLESDKLVLLKTWCSGHYSPVFLRRAGLLKPLMQHAFDDTLTPAVFYDMIRARRALPWYRKALIANLQARGHDALAARVTPAFRKLKREGAE</sequence>
<reference evidence="2" key="1">
    <citation type="submission" date="2017-01" db="EMBL/GenBank/DDBJ databases">
        <authorList>
            <person name="Varghese N."/>
            <person name="Submissions S."/>
        </authorList>
    </citation>
    <scope>NUCLEOTIDE SEQUENCE [LARGE SCALE GENOMIC DNA]</scope>
    <source>
        <strain evidence="2">DSM 29591</strain>
    </source>
</reference>
<evidence type="ECO:0008006" key="3">
    <source>
        <dbReference type="Google" id="ProtNLM"/>
    </source>
</evidence>
<dbReference type="EMBL" id="FTPR01000001">
    <property type="protein sequence ID" value="SIT78517.1"/>
    <property type="molecule type" value="Genomic_DNA"/>
</dbReference>
<dbReference type="AlphaFoldDB" id="A0A1R3WKS5"/>
<dbReference type="RefSeq" id="WP_131824991.1">
    <property type="nucleotide sequence ID" value="NZ_FTPR01000001.1"/>
</dbReference>
<dbReference type="OrthoDB" id="1997677at2"/>
<organism evidence="1 2">
    <name type="scientific">Yoonia rosea</name>
    <dbReference type="NCBI Taxonomy" id="287098"/>
    <lineage>
        <taxon>Bacteria</taxon>
        <taxon>Pseudomonadati</taxon>
        <taxon>Pseudomonadota</taxon>
        <taxon>Alphaproteobacteria</taxon>
        <taxon>Rhodobacterales</taxon>
        <taxon>Paracoccaceae</taxon>
        <taxon>Yoonia</taxon>
    </lineage>
</organism>
<dbReference type="Proteomes" id="UP000186997">
    <property type="component" value="Unassembled WGS sequence"/>
</dbReference>
<dbReference type="Pfam" id="PF13704">
    <property type="entry name" value="Glyco_tranf_2_4"/>
    <property type="match status" value="1"/>
</dbReference>
<evidence type="ECO:0000313" key="1">
    <source>
        <dbReference type="EMBL" id="SIT78517.1"/>
    </source>
</evidence>